<keyword evidence="8" id="KW-0464">Manganese</keyword>
<evidence type="ECO:0000256" key="7">
    <source>
        <dbReference type="ARBA" id="ARBA00022912"/>
    </source>
</evidence>
<dbReference type="KEGG" id="bpg:Bathy02g03690"/>
<keyword evidence="6" id="KW-0460">Magnesium</keyword>
<gene>
    <name evidence="12" type="ORF">Bathy02g03690</name>
</gene>
<keyword evidence="4" id="KW-0479">Metal-binding</keyword>
<dbReference type="GO" id="GO:0046872">
    <property type="term" value="F:metal ion binding"/>
    <property type="evidence" value="ECO:0007669"/>
    <property type="project" value="UniProtKB-KW"/>
</dbReference>
<dbReference type="CDD" id="cd00143">
    <property type="entry name" value="PP2Cc"/>
    <property type="match status" value="1"/>
</dbReference>
<dbReference type="InterPro" id="IPR001932">
    <property type="entry name" value="PPM-type_phosphatase-like_dom"/>
</dbReference>
<protein>
    <recommendedName>
        <fullName evidence="3">protein-serine/threonine phosphatase</fullName>
        <ecNumber evidence="3">3.1.3.16</ecNumber>
    </recommendedName>
</protein>
<proteinExistence type="inferred from homology"/>
<dbReference type="SUPFAM" id="SSF81606">
    <property type="entry name" value="PP2C-like"/>
    <property type="match status" value="1"/>
</dbReference>
<evidence type="ECO:0000256" key="8">
    <source>
        <dbReference type="ARBA" id="ARBA00023211"/>
    </source>
</evidence>
<keyword evidence="13" id="KW-1185">Reference proteome</keyword>
<accession>K8EAT3</accession>
<feature type="region of interest" description="Disordered" evidence="10">
    <location>
        <begin position="533"/>
        <end position="560"/>
    </location>
</feature>
<evidence type="ECO:0000256" key="6">
    <source>
        <dbReference type="ARBA" id="ARBA00022842"/>
    </source>
</evidence>
<dbReference type="SMART" id="SM00332">
    <property type="entry name" value="PP2Cc"/>
    <property type="match status" value="1"/>
</dbReference>
<evidence type="ECO:0000256" key="9">
    <source>
        <dbReference type="RuleBase" id="RU003465"/>
    </source>
</evidence>
<keyword evidence="5 9" id="KW-0378">Hydrolase</keyword>
<dbReference type="InterPro" id="IPR000222">
    <property type="entry name" value="PP2C_BS"/>
</dbReference>
<dbReference type="SMART" id="SM00331">
    <property type="entry name" value="PP2C_SIG"/>
    <property type="match status" value="1"/>
</dbReference>
<evidence type="ECO:0000256" key="3">
    <source>
        <dbReference type="ARBA" id="ARBA00013081"/>
    </source>
</evidence>
<dbReference type="InterPro" id="IPR036457">
    <property type="entry name" value="PPM-type-like_dom_sf"/>
</dbReference>
<comment type="cofactor">
    <cofactor evidence="2">
        <name>Mg(2+)</name>
        <dbReference type="ChEBI" id="CHEBI:18420"/>
    </cofactor>
</comment>
<comment type="cofactor">
    <cofactor evidence="1">
        <name>Mn(2+)</name>
        <dbReference type="ChEBI" id="CHEBI:29035"/>
    </cofactor>
</comment>
<dbReference type="GeneID" id="19017482"/>
<evidence type="ECO:0000259" key="11">
    <source>
        <dbReference type="PROSITE" id="PS51746"/>
    </source>
</evidence>
<dbReference type="PROSITE" id="PS51746">
    <property type="entry name" value="PPM_2"/>
    <property type="match status" value="1"/>
</dbReference>
<dbReference type="InterPro" id="IPR015655">
    <property type="entry name" value="PP2C"/>
</dbReference>
<dbReference type="STRING" id="41875.K8EAT3"/>
<feature type="compositionally biased region" description="Acidic residues" evidence="10">
    <location>
        <begin position="31"/>
        <end position="47"/>
    </location>
</feature>
<dbReference type="PANTHER" id="PTHR47992">
    <property type="entry name" value="PROTEIN PHOSPHATASE"/>
    <property type="match status" value="1"/>
</dbReference>
<dbReference type="eggNOG" id="KOG0698">
    <property type="taxonomic scope" value="Eukaryota"/>
</dbReference>
<feature type="compositionally biased region" description="Low complexity" evidence="10">
    <location>
        <begin position="69"/>
        <end position="89"/>
    </location>
</feature>
<evidence type="ECO:0000256" key="2">
    <source>
        <dbReference type="ARBA" id="ARBA00001946"/>
    </source>
</evidence>
<evidence type="ECO:0000313" key="12">
    <source>
        <dbReference type="EMBL" id="CCO14886.1"/>
    </source>
</evidence>
<feature type="region of interest" description="Disordered" evidence="10">
    <location>
        <begin position="509"/>
        <end position="528"/>
    </location>
</feature>
<evidence type="ECO:0000256" key="10">
    <source>
        <dbReference type="SAM" id="MobiDB-lite"/>
    </source>
</evidence>
<dbReference type="Proteomes" id="UP000198341">
    <property type="component" value="Chromosome 2"/>
</dbReference>
<reference evidence="12 13" key="1">
    <citation type="submission" date="2011-10" db="EMBL/GenBank/DDBJ databases">
        <authorList>
            <person name="Genoscope - CEA"/>
        </authorList>
    </citation>
    <scope>NUCLEOTIDE SEQUENCE [LARGE SCALE GENOMIC DNA]</scope>
    <source>
        <strain evidence="12 13">RCC 1105</strain>
    </source>
</reference>
<evidence type="ECO:0000256" key="5">
    <source>
        <dbReference type="ARBA" id="ARBA00022801"/>
    </source>
</evidence>
<feature type="domain" description="PPM-type phosphatase" evidence="11">
    <location>
        <begin position="89"/>
        <end position="369"/>
    </location>
</feature>
<name>K8EAT3_9CHLO</name>
<dbReference type="EC" id="3.1.3.16" evidence="3"/>
<evidence type="ECO:0000256" key="1">
    <source>
        <dbReference type="ARBA" id="ARBA00001936"/>
    </source>
</evidence>
<feature type="region of interest" description="Disordered" evidence="10">
    <location>
        <begin position="1"/>
        <end position="95"/>
    </location>
</feature>
<sequence length="583" mass="63689">MHRPPKSPFAREAASFDGDTDGVNATRSEKEEEEEEGIVVENDDEDEQQRQHQNYAGNTNHSHFPPRSSTPGGQSAKSSSSRPSTPNLRSGEHAELGVREFMEDATVVIENRTVANSEELVSFYGVFDGHGGTGAALYLKEHLVENVLNDPNFQRGDVDKALIEAYVRTDLDFYEATRHKTPKRKDGFLEDDENEEDMETSGSTACTACLFDGKLIVANAGDSRCVVSRSGIAHDLTRDQKPSSKDEEERIKKAGGFIEDGYVNGLLGVSRAFGDWHFEGLKRDEETGKPGPLTAEPEIDTWEIDVENDEFLILACDGLWDVFSSQNAVDFARKSLLVNNDPNIAAKQLADEALRRHSADNISVVCVCFGDEPPKSRTPEPSPASKKLAEGQTKVKGTVERSLSLEVLTHLQSLVAEDEQKPMADNLHGISPKRVKSVRLLSEFQKHEEGGGPSLSPQNSALSSLGSKQSRRAGSNSNSSFEAEEIEEAPSAHDVSNVLAKVGLAVNSASNSNSANEPSSPTSKDRLENNEANHRLMQGFRRSHNTSSLAGSSLEESELGKIAEESFADALRMRSTDDDEDEN</sequence>
<dbReference type="RefSeq" id="XP_007514646.1">
    <property type="nucleotide sequence ID" value="XM_007514584.1"/>
</dbReference>
<feature type="compositionally biased region" description="Polar residues" evidence="10">
    <location>
        <begin position="51"/>
        <end position="62"/>
    </location>
</feature>
<dbReference type="PROSITE" id="PS01032">
    <property type="entry name" value="PPM_1"/>
    <property type="match status" value="1"/>
</dbReference>
<dbReference type="Gene3D" id="3.60.40.10">
    <property type="entry name" value="PPM-type phosphatase domain"/>
    <property type="match status" value="1"/>
</dbReference>
<organism evidence="12 13">
    <name type="scientific">Bathycoccus prasinos</name>
    <dbReference type="NCBI Taxonomy" id="41875"/>
    <lineage>
        <taxon>Eukaryota</taxon>
        <taxon>Viridiplantae</taxon>
        <taxon>Chlorophyta</taxon>
        <taxon>Mamiellophyceae</taxon>
        <taxon>Mamiellales</taxon>
        <taxon>Bathycoccaceae</taxon>
        <taxon>Bathycoccus</taxon>
    </lineage>
</organism>
<evidence type="ECO:0000313" key="13">
    <source>
        <dbReference type="Proteomes" id="UP000198341"/>
    </source>
</evidence>
<feature type="compositionally biased region" description="Low complexity" evidence="10">
    <location>
        <begin position="509"/>
        <end position="522"/>
    </location>
</feature>
<feature type="region of interest" description="Disordered" evidence="10">
    <location>
        <begin position="372"/>
        <end position="395"/>
    </location>
</feature>
<comment type="similarity">
    <text evidence="9">Belongs to the PP2C family.</text>
</comment>
<dbReference type="GO" id="GO:0004722">
    <property type="term" value="F:protein serine/threonine phosphatase activity"/>
    <property type="evidence" value="ECO:0007669"/>
    <property type="project" value="UniProtKB-EC"/>
</dbReference>
<dbReference type="AlphaFoldDB" id="K8EAT3"/>
<dbReference type="EMBL" id="FO082277">
    <property type="protein sequence ID" value="CCO14886.1"/>
    <property type="molecule type" value="Genomic_DNA"/>
</dbReference>
<keyword evidence="7 9" id="KW-0904">Protein phosphatase</keyword>
<evidence type="ECO:0000256" key="4">
    <source>
        <dbReference type="ARBA" id="ARBA00022723"/>
    </source>
</evidence>
<dbReference type="OrthoDB" id="10264738at2759"/>
<feature type="compositionally biased region" description="Polar residues" evidence="10">
    <location>
        <begin position="455"/>
        <end position="481"/>
    </location>
</feature>
<feature type="region of interest" description="Disordered" evidence="10">
    <location>
        <begin position="445"/>
        <end position="494"/>
    </location>
</feature>
<dbReference type="Pfam" id="PF00481">
    <property type="entry name" value="PP2C"/>
    <property type="match status" value="1"/>
</dbReference>